<evidence type="ECO:0000256" key="4">
    <source>
        <dbReference type="ARBA" id="ARBA00023054"/>
    </source>
</evidence>
<evidence type="ECO:0000259" key="6">
    <source>
        <dbReference type="Pfam" id="PF20654"/>
    </source>
</evidence>
<organism evidence="7 8">
    <name type="scientific">Basidiobolus ranarum</name>
    <dbReference type="NCBI Taxonomy" id="34480"/>
    <lineage>
        <taxon>Eukaryota</taxon>
        <taxon>Fungi</taxon>
        <taxon>Fungi incertae sedis</taxon>
        <taxon>Zoopagomycota</taxon>
        <taxon>Entomophthoromycotina</taxon>
        <taxon>Basidiobolomycetes</taxon>
        <taxon>Basidiobolales</taxon>
        <taxon>Basidiobolaceae</taxon>
        <taxon>Basidiobolus</taxon>
    </lineage>
</organism>
<sequence length="705" mass="81259">MDVDELLDQFDWNATINAAALESKLSAELASLETVNVKSIIEADGRIGEIVSGLDKALEELENLDDLLTLYYTELDTMDHDVKYIQSLNKGLQIQASNQKKLLTEVDHIVESVTLPDSCVSTLREESLESLSGINKIEENAAFLQKQLQRQYNEGSQELSVYAERVELFTQTSNNFSTRVMEYLKVMVVYQAENCMTDTKNRQAKLASLKIPGLEAMKGHIQKYRGLTLWLKEMEFRKYNDIQMVYVEAMSKLYKKEIREVTDSLRAFFQPSKRYGEEFDYVFTTTSEKSQGSSVTRSALGNRRMSFESHEPKMKSDEAFKIVLDFIAPTVIQEQNYFIDFFHFADDNENFQDWVKTKKTQQEIDDLSKPRTLTKDRKRKQIMQILEGVFDGLPYEISSMIDNGSRADSSCAAGMLACVEQHLSACENQSQDFLSGVLTTQKNRLTTIFERFVDDQLRAIEDTKVKTKKRSGMLSFVMTFPNFVARLEGSLGSCNTDVRQLVSQAYGRIVKTMFDSLDAIAKEADSMSADDKEQLNIHILTMENMHHFFMEIRRFKIPILEAYGKQAREMYEMSLSCYVRAVMRRPLTRLLEFFDGVEGLLKTTSPEEVSYHLSYNKVALRKVVALYPGKEIRKGLDTLYRRVDKHFCEEEGLLQVVWRAIQEEFLRQHERFSNLIQICYPDANVSLEFSIQDLLGYFSELARSH</sequence>
<name>A0ABR2VR09_9FUNG</name>
<gene>
    <name evidence="7" type="ORF">K7432_013266</name>
</gene>
<evidence type="ECO:0000256" key="3">
    <source>
        <dbReference type="ARBA" id="ARBA00022483"/>
    </source>
</evidence>
<keyword evidence="3" id="KW-0268">Exocytosis</keyword>
<feature type="domain" description="Exocyst complex component Sec3 C-terminal" evidence="6">
    <location>
        <begin position="341"/>
        <end position="682"/>
    </location>
</feature>
<keyword evidence="4" id="KW-0175">Coiled coil</keyword>
<dbReference type="Proteomes" id="UP001479436">
    <property type="component" value="Unassembled WGS sequence"/>
</dbReference>
<accession>A0ABR2VR09</accession>
<feature type="domain" description="Exocyst complex component Sec3 coiled-coil" evidence="5">
    <location>
        <begin position="20"/>
        <end position="148"/>
    </location>
</feature>
<evidence type="ECO:0000256" key="1">
    <source>
        <dbReference type="ARBA" id="ARBA00006518"/>
    </source>
</evidence>
<dbReference type="InterPro" id="IPR048628">
    <property type="entry name" value="Sec3_C"/>
</dbReference>
<evidence type="ECO:0000313" key="8">
    <source>
        <dbReference type="Proteomes" id="UP001479436"/>
    </source>
</evidence>
<dbReference type="PANTHER" id="PTHR16092">
    <property type="entry name" value="SEC3/SYNTAXIN-RELATED"/>
    <property type="match status" value="1"/>
</dbReference>
<dbReference type="PANTHER" id="PTHR16092:SF14">
    <property type="entry name" value="EXOCYST COMPLEX COMPONENT 1 ISOFORM X1"/>
    <property type="match status" value="1"/>
</dbReference>
<dbReference type="Pfam" id="PF09763">
    <property type="entry name" value="Sec3_CC"/>
    <property type="match status" value="1"/>
</dbReference>
<dbReference type="EMBL" id="JASJQH010008154">
    <property type="protein sequence ID" value="KAK9694827.1"/>
    <property type="molecule type" value="Genomic_DNA"/>
</dbReference>
<comment type="similarity">
    <text evidence="1">Belongs to the SEC3 family.</text>
</comment>
<protein>
    <recommendedName>
        <fullName evidence="9">Exocyst complex component 1</fullName>
    </recommendedName>
</protein>
<evidence type="ECO:0000259" key="5">
    <source>
        <dbReference type="Pfam" id="PF09763"/>
    </source>
</evidence>
<dbReference type="InterPro" id="IPR019160">
    <property type="entry name" value="Sec3_CC"/>
</dbReference>
<comment type="caution">
    <text evidence="7">The sequence shown here is derived from an EMBL/GenBank/DDBJ whole genome shotgun (WGS) entry which is preliminary data.</text>
</comment>
<evidence type="ECO:0008006" key="9">
    <source>
        <dbReference type="Google" id="ProtNLM"/>
    </source>
</evidence>
<dbReference type="Pfam" id="PF20654">
    <property type="entry name" value="Sec3_C-term"/>
    <property type="match status" value="1"/>
</dbReference>
<keyword evidence="8" id="KW-1185">Reference proteome</keyword>
<evidence type="ECO:0000313" key="7">
    <source>
        <dbReference type="EMBL" id="KAK9694827.1"/>
    </source>
</evidence>
<keyword evidence="2" id="KW-0813">Transport</keyword>
<evidence type="ECO:0000256" key="2">
    <source>
        <dbReference type="ARBA" id="ARBA00022448"/>
    </source>
</evidence>
<proteinExistence type="inferred from homology"/>
<reference evidence="7 8" key="1">
    <citation type="submission" date="2023-04" db="EMBL/GenBank/DDBJ databases">
        <title>Genome of Basidiobolus ranarum AG-B5.</title>
        <authorList>
            <person name="Stajich J.E."/>
            <person name="Carter-House D."/>
            <person name="Gryganskyi A."/>
        </authorList>
    </citation>
    <scope>NUCLEOTIDE SEQUENCE [LARGE SCALE GENOMIC DNA]</scope>
    <source>
        <strain evidence="7 8">AG-B5</strain>
    </source>
</reference>